<dbReference type="AlphaFoldDB" id="A0A1I7TIJ6"/>
<reference evidence="4" key="1">
    <citation type="submission" date="2016-11" db="UniProtKB">
        <authorList>
            <consortium name="WormBaseParasite"/>
        </authorList>
    </citation>
    <scope>IDENTIFICATION</scope>
</reference>
<protein>
    <submittedName>
        <fullName evidence="4">MFS domain-containing protein</fullName>
    </submittedName>
</protein>
<feature type="transmembrane region" description="Helical" evidence="2">
    <location>
        <begin position="115"/>
        <end position="138"/>
    </location>
</feature>
<name>A0A1I7TIJ6_9PELO</name>
<evidence type="ECO:0000313" key="4">
    <source>
        <dbReference type="WBParaSite" id="Csp11.Scaffold622.g6284.t1"/>
    </source>
</evidence>
<sequence>MVNSIPKVSRISKKILYTFGLAVGLLSCAIMMLDLPGWRIYGLAVGIGITQAILLITSLSITADLINKNTESGAFVYGAMSFFDKLSNGIAYQLIELWTPAYDALKPHQASAIFYRRVMVFVPGTCLVLALLVLLSLLPSQIGERRRARTVRDDEQAILEDQDDLYPEIAD</sequence>
<evidence type="ECO:0000256" key="1">
    <source>
        <dbReference type="ARBA" id="ARBA00008335"/>
    </source>
</evidence>
<dbReference type="InterPro" id="IPR039672">
    <property type="entry name" value="MFS_2"/>
</dbReference>
<dbReference type="PANTHER" id="PTHR11328">
    <property type="entry name" value="MAJOR FACILITATOR SUPERFAMILY DOMAIN-CONTAINING PROTEIN"/>
    <property type="match status" value="1"/>
</dbReference>
<dbReference type="PANTHER" id="PTHR11328:SF28">
    <property type="entry name" value="MAJOR FACILITATOR SUPERFAMILY DOMAIN-CONTAINING PROTEIN 12"/>
    <property type="match status" value="1"/>
</dbReference>
<proteinExistence type="inferred from homology"/>
<dbReference type="SUPFAM" id="SSF103473">
    <property type="entry name" value="MFS general substrate transporter"/>
    <property type="match status" value="1"/>
</dbReference>
<keyword evidence="2" id="KW-0812">Transmembrane</keyword>
<dbReference type="Proteomes" id="UP000095282">
    <property type="component" value="Unplaced"/>
</dbReference>
<organism evidence="3 4">
    <name type="scientific">Caenorhabditis tropicalis</name>
    <dbReference type="NCBI Taxonomy" id="1561998"/>
    <lineage>
        <taxon>Eukaryota</taxon>
        <taxon>Metazoa</taxon>
        <taxon>Ecdysozoa</taxon>
        <taxon>Nematoda</taxon>
        <taxon>Chromadorea</taxon>
        <taxon>Rhabditida</taxon>
        <taxon>Rhabditina</taxon>
        <taxon>Rhabditomorpha</taxon>
        <taxon>Rhabditoidea</taxon>
        <taxon>Rhabditidae</taxon>
        <taxon>Peloderinae</taxon>
        <taxon>Caenorhabditis</taxon>
    </lineage>
</organism>
<evidence type="ECO:0000313" key="3">
    <source>
        <dbReference type="Proteomes" id="UP000095282"/>
    </source>
</evidence>
<dbReference type="STRING" id="1561998.A0A1I7TIJ6"/>
<keyword evidence="3" id="KW-1185">Reference proteome</keyword>
<dbReference type="GO" id="GO:0015293">
    <property type="term" value="F:symporter activity"/>
    <property type="evidence" value="ECO:0007669"/>
    <property type="project" value="InterPro"/>
</dbReference>
<dbReference type="GO" id="GO:0008643">
    <property type="term" value="P:carbohydrate transport"/>
    <property type="evidence" value="ECO:0007669"/>
    <property type="project" value="InterPro"/>
</dbReference>
<dbReference type="eggNOG" id="KOG4830">
    <property type="taxonomic scope" value="Eukaryota"/>
</dbReference>
<accession>A0A1I7TIJ6</accession>
<dbReference type="WBParaSite" id="Csp11.Scaffold622.g6284.t1">
    <property type="protein sequence ID" value="Csp11.Scaffold622.g6284.t1"/>
    <property type="gene ID" value="Csp11.Scaffold622.g6284"/>
</dbReference>
<dbReference type="GO" id="GO:0005886">
    <property type="term" value="C:plasma membrane"/>
    <property type="evidence" value="ECO:0007669"/>
    <property type="project" value="TreeGrafter"/>
</dbReference>
<comment type="similarity">
    <text evidence="1">Belongs to the major facilitator superfamily.</text>
</comment>
<dbReference type="InterPro" id="IPR036259">
    <property type="entry name" value="MFS_trans_sf"/>
</dbReference>
<dbReference type="PROSITE" id="PS51257">
    <property type="entry name" value="PROKAR_LIPOPROTEIN"/>
    <property type="match status" value="1"/>
</dbReference>
<keyword evidence="2" id="KW-1133">Transmembrane helix</keyword>
<feature type="transmembrane region" description="Helical" evidence="2">
    <location>
        <begin position="15"/>
        <end position="33"/>
    </location>
</feature>
<keyword evidence="2" id="KW-0472">Membrane</keyword>
<feature type="transmembrane region" description="Helical" evidence="2">
    <location>
        <begin position="39"/>
        <end position="62"/>
    </location>
</feature>
<evidence type="ECO:0000256" key="2">
    <source>
        <dbReference type="SAM" id="Phobius"/>
    </source>
</evidence>